<protein>
    <submittedName>
        <fullName evidence="1">Uncharacterized protein</fullName>
    </submittedName>
</protein>
<name>A0ACB0ZU35_MELEN</name>
<comment type="caution">
    <text evidence="1">The sequence shown here is derived from an EMBL/GenBank/DDBJ whole genome shotgun (WGS) entry which is preliminary data.</text>
</comment>
<evidence type="ECO:0000313" key="1">
    <source>
        <dbReference type="EMBL" id="CAK5082449.1"/>
    </source>
</evidence>
<evidence type="ECO:0000313" key="2">
    <source>
        <dbReference type="Proteomes" id="UP001497535"/>
    </source>
</evidence>
<accession>A0ACB0ZU35</accession>
<reference evidence="1" key="1">
    <citation type="submission" date="2023-11" db="EMBL/GenBank/DDBJ databases">
        <authorList>
            <person name="Poullet M."/>
        </authorList>
    </citation>
    <scope>NUCLEOTIDE SEQUENCE</scope>
    <source>
        <strain evidence="1">E1834</strain>
    </source>
</reference>
<gene>
    <name evidence="1" type="ORF">MENTE1834_LOCUS29731</name>
</gene>
<organism evidence="1 2">
    <name type="scientific">Meloidogyne enterolobii</name>
    <name type="common">Root-knot nematode worm</name>
    <name type="synonym">Meloidogyne mayaguensis</name>
    <dbReference type="NCBI Taxonomy" id="390850"/>
    <lineage>
        <taxon>Eukaryota</taxon>
        <taxon>Metazoa</taxon>
        <taxon>Ecdysozoa</taxon>
        <taxon>Nematoda</taxon>
        <taxon>Chromadorea</taxon>
        <taxon>Rhabditida</taxon>
        <taxon>Tylenchina</taxon>
        <taxon>Tylenchomorpha</taxon>
        <taxon>Tylenchoidea</taxon>
        <taxon>Meloidogynidae</taxon>
        <taxon>Meloidogyninae</taxon>
        <taxon>Meloidogyne</taxon>
    </lineage>
</organism>
<proteinExistence type="predicted"/>
<dbReference type="Proteomes" id="UP001497535">
    <property type="component" value="Unassembled WGS sequence"/>
</dbReference>
<keyword evidence="2" id="KW-1185">Reference proteome</keyword>
<dbReference type="EMBL" id="CAVMJV010000047">
    <property type="protein sequence ID" value="CAK5082449.1"/>
    <property type="molecule type" value="Genomic_DNA"/>
</dbReference>
<sequence>MKKKCAELRELDCQYQGQQQSTNSPNTHLNGNDIIDVTPKNVNIPRIKQQTTTTTAYEDFKIPANFVRNF</sequence>